<dbReference type="Gene3D" id="3.30.70.100">
    <property type="match status" value="1"/>
</dbReference>
<dbReference type="SUPFAM" id="SSF55008">
    <property type="entry name" value="HMA, heavy metal-associated domain"/>
    <property type="match status" value="1"/>
</dbReference>
<keyword evidence="4 5" id="KW-0472">Membrane</keyword>
<keyword evidence="8" id="KW-1185">Reference proteome</keyword>
<dbReference type="Proteomes" id="UP001144341">
    <property type="component" value="Unassembled WGS sequence"/>
</dbReference>
<feature type="domain" description="HMA" evidence="6">
    <location>
        <begin position="1"/>
        <end position="66"/>
    </location>
</feature>
<feature type="transmembrane region" description="Helical" evidence="5">
    <location>
        <begin position="154"/>
        <end position="172"/>
    </location>
</feature>
<dbReference type="InterPro" id="IPR009908">
    <property type="entry name" value="Methylamine_util_MauE"/>
</dbReference>
<evidence type="ECO:0000256" key="2">
    <source>
        <dbReference type="ARBA" id="ARBA00022692"/>
    </source>
</evidence>
<dbReference type="InterPro" id="IPR006121">
    <property type="entry name" value="HMA_dom"/>
</dbReference>
<accession>A0ABT4KZA0</accession>
<dbReference type="Pfam" id="PF00403">
    <property type="entry name" value="HMA"/>
    <property type="match status" value="1"/>
</dbReference>
<comment type="caution">
    <text evidence="7">The sequence shown here is derived from an EMBL/GenBank/DDBJ whole genome shotgun (WGS) entry which is preliminary data.</text>
</comment>
<organism evidence="7 8">
    <name type="scientific">Pedobacter rhodius</name>
    <dbReference type="NCBI Taxonomy" id="3004098"/>
    <lineage>
        <taxon>Bacteria</taxon>
        <taxon>Pseudomonadati</taxon>
        <taxon>Bacteroidota</taxon>
        <taxon>Sphingobacteriia</taxon>
        <taxon>Sphingobacteriales</taxon>
        <taxon>Sphingobacteriaceae</taxon>
        <taxon>Pedobacter</taxon>
    </lineage>
</organism>
<feature type="transmembrane region" description="Helical" evidence="5">
    <location>
        <begin position="89"/>
        <end position="106"/>
    </location>
</feature>
<comment type="subcellular location">
    <subcellularLocation>
        <location evidence="1">Membrane</location>
        <topology evidence="1">Multi-pass membrane protein</topology>
    </subcellularLocation>
</comment>
<evidence type="ECO:0000313" key="8">
    <source>
        <dbReference type="Proteomes" id="UP001144341"/>
    </source>
</evidence>
<protein>
    <submittedName>
        <fullName evidence="7">Cation transporter</fullName>
    </submittedName>
</protein>
<evidence type="ECO:0000259" key="6">
    <source>
        <dbReference type="PROSITE" id="PS50846"/>
    </source>
</evidence>
<feature type="transmembrane region" description="Helical" evidence="5">
    <location>
        <begin position="178"/>
        <end position="199"/>
    </location>
</feature>
<dbReference type="RefSeq" id="WP_269415912.1">
    <property type="nucleotide sequence ID" value="NZ_JAPWGL010000003.1"/>
</dbReference>
<dbReference type="EMBL" id="JAPWGL010000003">
    <property type="protein sequence ID" value="MCZ4224125.1"/>
    <property type="molecule type" value="Genomic_DNA"/>
</dbReference>
<sequence length="241" mass="26566">MTHTYQLTGMTCGGCENKVKSSLLVLPEVTSVEVSKDTNSATITMDKHVGLNTLQEALGGAESKYQIAATSHIEAFEETKSWAVTYKPILLIFGYVTVISLVVSWQEGAVNFMTFMRIFMGGFFLTFSFFKMLNLKAFAESYAMYDIVAKKFNTWGYIYAFIELGLGLSFAINLSPVIVNWVTLIVMTVSILGVLESVLNKKKIQCACLGAVFNLPMSTVTIVEDAIMIAMSAAMLVLIYL</sequence>
<keyword evidence="3 5" id="KW-1133">Transmembrane helix</keyword>
<proteinExistence type="predicted"/>
<dbReference type="PROSITE" id="PS50846">
    <property type="entry name" value="HMA_2"/>
    <property type="match status" value="1"/>
</dbReference>
<evidence type="ECO:0000256" key="5">
    <source>
        <dbReference type="SAM" id="Phobius"/>
    </source>
</evidence>
<gene>
    <name evidence="7" type="ORF">O0931_12495</name>
</gene>
<dbReference type="Pfam" id="PF07291">
    <property type="entry name" value="MauE"/>
    <property type="match status" value="1"/>
</dbReference>
<reference evidence="7" key="1">
    <citation type="submission" date="2022-12" db="EMBL/GenBank/DDBJ databases">
        <title>Genome sequence of SJ11.</title>
        <authorList>
            <person name="Woo H."/>
        </authorList>
    </citation>
    <scope>NUCLEOTIDE SEQUENCE</scope>
    <source>
        <strain evidence="7">SJ11</strain>
    </source>
</reference>
<name>A0ABT4KZA0_9SPHI</name>
<dbReference type="CDD" id="cd00371">
    <property type="entry name" value="HMA"/>
    <property type="match status" value="1"/>
</dbReference>
<keyword evidence="2 5" id="KW-0812">Transmembrane</keyword>
<evidence type="ECO:0000256" key="3">
    <source>
        <dbReference type="ARBA" id="ARBA00022989"/>
    </source>
</evidence>
<feature type="transmembrane region" description="Helical" evidence="5">
    <location>
        <begin position="211"/>
        <end position="240"/>
    </location>
</feature>
<feature type="transmembrane region" description="Helical" evidence="5">
    <location>
        <begin position="112"/>
        <end position="133"/>
    </location>
</feature>
<evidence type="ECO:0000256" key="1">
    <source>
        <dbReference type="ARBA" id="ARBA00004141"/>
    </source>
</evidence>
<evidence type="ECO:0000313" key="7">
    <source>
        <dbReference type="EMBL" id="MCZ4224125.1"/>
    </source>
</evidence>
<dbReference type="InterPro" id="IPR036163">
    <property type="entry name" value="HMA_dom_sf"/>
</dbReference>
<evidence type="ECO:0000256" key="4">
    <source>
        <dbReference type="ARBA" id="ARBA00023136"/>
    </source>
</evidence>